<evidence type="ECO:0000313" key="3">
    <source>
        <dbReference type="Proteomes" id="UP001314229"/>
    </source>
</evidence>
<proteinExistence type="predicted"/>
<keyword evidence="3" id="KW-1185">Reference proteome</keyword>
<dbReference type="EMBL" id="CAWUFR010000015">
    <property type="protein sequence ID" value="CAK6954198.1"/>
    <property type="molecule type" value="Genomic_DNA"/>
</dbReference>
<protein>
    <submittedName>
        <fullName evidence="2">Uncharacterized protein</fullName>
    </submittedName>
</protein>
<dbReference type="Proteomes" id="UP001314229">
    <property type="component" value="Unassembled WGS sequence"/>
</dbReference>
<accession>A0AAV1N580</accession>
<sequence>MSAHTPLPCRLDLTVGGDDGENLGSRRGVDPEESERQRKDREKPRSLPPSHRPILGRPT</sequence>
<feature type="compositionally biased region" description="Basic and acidic residues" evidence="1">
    <location>
        <begin position="27"/>
        <end position="45"/>
    </location>
</feature>
<comment type="caution">
    <text evidence="2">The sequence shown here is derived from an EMBL/GenBank/DDBJ whole genome shotgun (WGS) entry which is preliminary data.</text>
</comment>
<evidence type="ECO:0000313" key="2">
    <source>
        <dbReference type="EMBL" id="CAK6954198.1"/>
    </source>
</evidence>
<reference evidence="2 3" key="1">
    <citation type="submission" date="2024-01" db="EMBL/GenBank/DDBJ databases">
        <authorList>
            <person name="Alioto T."/>
            <person name="Alioto T."/>
            <person name="Gomez Garrido J."/>
        </authorList>
    </citation>
    <scope>NUCLEOTIDE SEQUENCE [LARGE SCALE GENOMIC DNA]</scope>
</reference>
<name>A0AAV1N580_SCOSC</name>
<dbReference type="AlphaFoldDB" id="A0AAV1N580"/>
<organism evidence="2 3">
    <name type="scientific">Scomber scombrus</name>
    <name type="common">Atlantic mackerel</name>
    <name type="synonym">Scomber vernalis</name>
    <dbReference type="NCBI Taxonomy" id="13677"/>
    <lineage>
        <taxon>Eukaryota</taxon>
        <taxon>Metazoa</taxon>
        <taxon>Chordata</taxon>
        <taxon>Craniata</taxon>
        <taxon>Vertebrata</taxon>
        <taxon>Euteleostomi</taxon>
        <taxon>Actinopterygii</taxon>
        <taxon>Neopterygii</taxon>
        <taxon>Teleostei</taxon>
        <taxon>Neoteleostei</taxon>
        <taxon>Acanthomorphata</taxon>
        <taxon>Pelagiaria</taxon>
        <taxon>Scombriformes</taxon>
        <taxon>Scombridae</taxon>
        <taxon>Scomber</taxon>
    </lineage>
</organism>
<evidence type="ECO:0000256" key="1">
    <source>
        <dbReference type="SAM" id="MobiDB-lite"/>
    </source>
</evidence>
<feature type="region of interest" description="Disordered" evidence="1">
    <location>
        <begin position="1"/>
        <end position="59"/>
    </location>
</feature>
<gene>
    <name evidence="2" type="ORF">FSCOSCO3_A000091</name>
</gene>